<dbReference type="InterPro" id="IPR023996">
    <property type="entry name" value="TonB-dep_OMP_SusC/RagA"/>
</dbReference>
<feature type="domain" description="TonB-dependent receptor plug" evidence="8">
    <location>
        <begin position="229"/>
        <end position="333"/>
    </location>
</feature>
<dbReference type="EMBL" id="QSCO01000023">
    <property type="protein sequence ID" value="RGY04608.1"/>
    <property type="molecule type" value="Genomic_DNA"/>
</dbReference>
<keyword evidence="3 7" id="KW-1134">Transmembrane beta strand</keyword>
<dbReference type="Gene3D" id="2.170.130.10">
    <property type="entry name" value="TonB-dependent receptor, plug domain"/>
    <property type="match status" value="1"/>
</dbReference>
<dbReference type="Gene3D" id="2.40.170.20">
    <property type="entry name" value="TonB-dependent receptor, beta-barrel domain"/>
    <property type="match status" value="1"/>
</dbReference>
<name>A0A413I8P1_9BACT</name>
<evidence type="ECO:0000256" key="5">
    <source>
        <dbReference type="ARBA" id="ARBA00023136"/>
    </source>
</evidence>
<dbReference type="InterPro" id="IPR012910">
    <property type="entry name" value="Plug_dom"/>
</dbReference>
<dbReference type="PROSITE" id="PS52016">
    <property type="entry name" value="TONB_DEPENDENT_REC_3"/>
    <property type="match status" value="1"/>
</dbReference>
<dbReference type="InterPro" id="IPR023997">
    <property type="entry name" value="TonB-dep_OMP_SusC/RagA_CS"/>
</dbReference>
<dbReference type="InterPro" id="IPR039426">
    <property type="entry name" value="TonB-dep_rcpt-like"/>
</dbReference>
<dbReference type="SUPFAM" id="SSF49464">
    <property type="entry name" value="Carboxypeptidase regulatory domain-like"/>
    <property type="match status" value="1"/>
</dbReference>
<dbReference type="RefSeq" id="WP_118104608.1">
    <property type="nucleotide sequence ID" value="NZ_QSCO01000023.1"/>
</dbReference>
<dbReference type="NCBIfam" id="TIGR04057">
    <property type="entry name" value="SusC_RagA_signa"/>
    <property type="match status" value="1"/>
</dbReference>
<dbReference type="Pfam" id="PF13715">
    <property type="entry name" value="CarbopepD_reg_2"/>
    <property type="match status" value="1"/>
</dbReference>
<dbReference type="Proteomes" id="UP000284434">
    <property type="component" value="Unassembled WGS sequence"/>
</dbReference>
<proteinExistence type="inferred from homology"/>
<comment type="similarity">
    <text evidence="7">Belongs to the TonB-dependent receptor family.</text>
</comment>
<evidence type="ECO:0000256" key="3">
    <source>
        <dbReference type="ARBA" id="ARBA00022452"/>
    </source>
</evidence>
<reference evidence="9 10" key="1">
    <citation type="submission" date="2018-08" db="EMBL/GenBank/DDBJ databases">
        <title>A genome reference for cultivated species of the human gut microbiota.</title>
        <authorList>
            <person name="Zou Y."/>
            <person name="Xue W."/>
            <person name="Luo G."/>
        </authorList>
    </citation>
    <scope>NUCLEOTIDE SEQUENCE [LARGE SCALE GENOMIC DNA]</scope>
    <source>
        <strain evidence="9 10">OF03-11</strain>
    </source>
</reference>
<accession>A0A413I8P1</accession>
<dbReference type="Gene3D" id="2.60.40.1120">
    <property type="entry name" value="Carboxypeptidase-like, regulatory domain"/>
    <property type="match status" value="1"/>
</dbReference>
<evidence type="ECO:0000256" key="7">
    <source>
        <dbReference type="PROSITE-ProRule" id="PRU01360"/>
    </source>
</evidence>
<dbReference type="AlphaFoldDB" id="A0A413I8P1"/>
<dbReference type="InterPro" id="IPR008969">
    <property type="entry name" value="CarboxyPept-like_regulatory"/>
</dbReference>
<keyword evidence="4 7" id="KW-0812">Transmembrane</keyword>
<protein>
    <submittedName>
        <fullName evidence="9">SusC/RagA family TonB-linked outer membrane protein</fullName>
    </submittedName>
</protein>
<evidence type="ECO:0000256" key="4">
    <source>
        <dbReference type="ARBA" id="ARBA00022692"/>
    </source>
</evidence>
<dbReference type="Pfam" id="PF07715">
    <property type="entry name" value="Plug"/>
    <property type="match status" value="1"/>
</dbReference>
<dbReference type="GO" id="GO:0009279">
    <property type="term" value="C:cell outer membrane"/>
    <property type="evidence" value="ECO:0007669"/>
    <property type="project" value="UniProtKB-SubCell"/>
</dbReference>
<dbReference type="InterPro" id="IPR036942">
    <property type="entry name" value="Beta-barrel_TonB_sf"/>
</dbReference>
<sequence>MEKHPNLEVGRAPISLQWRKKLIMVMKCLFFLLLVCHFNVFSEISAQRVARFRMENADLKSCIQQIERLTGIGFLYNGRELEQIKGITLDLQNVEINTILSRLLEGPGYTYEIVNGVVAIKRAVTVNNVDLPQAEKRTVRGVVKDRDGMPLPGVSVLVKGTSSGMATNVDGRFEIKVNDDPNVMLVFSFIGMKSQEMKIGQATTLNVVLEPENKALEEVVVTGYQTISKERATGSFDKVSVEVLNSRPSSDLSNMLQGVVAGMQSTENEDGSVNFLIRGTSSLYANTEPLVVVDGFPIEGTFSSINPNDVESVTVLKDAAAASIWGARSANGVIVVTTKKGKQGKLNVEVQGFYRFNIRPDLDYILAQADSKTTVDYELMAVKNGWFLSEFTPSPTSIAGSLPISQEYYYANKYYGMSEAEMNTNLDRLRRTDNRSQLKKHLMQTQALQQYNVNLSSGTEKNTTYASLMYEKNDEATIKRGYERFMVNFNNTYKFTPWLAASVAGTFQRKKAETSGVTVAELRNLAPYELLLEEDGSYAYNVGSWNRLIAEDLNLQNLPYKDLSYNMLREVCNRKYTTETTRYRFNVGLNAKIWRELVFDTKFQYEKNVADTRQYDNEETDYVRQMVNYYTDYDLSGDVLKNQYIPSGGIIRSSKNSNENYVWRNQLSYNETFGKHDVTALAGMEISEYKTSGTTYPYVVGYNEKTNTSLPAYYGSKESAKTIVGYPDYYNTLATIVQTTYSDRVDRYFSYFANAAYMFDGRYGASFSIRADGSNYVTDDKSLRWSPMWSAGLKWNMSNESFLEAASSWVDRLTLRLTYGINGNAEKSTSPQTLISTSANVTTGTNVSRVTSYGNPLLRWEETYTTNVGVDFSFFKNALSGKVEYYNRLGKYIIGTVTVPSVYGSKEQRFNNAEILNRGVELELTGQGQVRSIGLNISSTVTFAYNKNKVQKLFYPSLYCHQLAYASDPSNGYFIEGKPVGAVYSYDYAGVRDGVPHVKTMDGNEWTFNDLTLHNRTLGLDKMYYGGTTIAPASFGWANSFSWKGLNLYVYMTGNFGGKFRAPTAESVPLANSKNTISKFITRLMESDGTTFPTLPAPGDYMCYRWGRYLPYLRGNVEDASFIRLKEVTLSYYLPERWLRSIRLQKAKVFVQARDLGMVWTANKNNYDPEWLPGTNKPSTSFTFGASFNF</sequence>
<dbReference type="InterPro" id="IPR037066">
    <property type="entry name" value="Plug_dom_sf"/>
</dbReference>
<organism evidence="9 10">
    <name type="scientific">Odoribacter splanchnicus</name>
    <dbReference type="NCBI Taxonomy" id="28118"/>
    <lineage>
        <taxon>Bacteria</taxon>
        <taxon>Pseudomonadati</taxon>
        <taxon>Bacteroidota</taxon>
        <taxon>Bacteroidia</taxon>
        <taxon>Bacteroidales</taxon>
        <taxon>Odoribacteraceae</taxon>
        <taxon>Odoribacter</taxon>
    </lineage>
</organism>
<keyword evidence="5 7" id="KW-0472">Membrane</keyword>
<comment type="caution">
    <text evidence="9">The sequence shown here is derived from an EMBL/GenBank/DDBJ whole genome shotgun (WGS) entry which is preliminary data.</text>
</comment>
<keyword evidence="2 7" id="KW-0813">Transport</keyword>
<gene>
    <name evidence="9" type="ORF">DXA53_15125</name>
</gene>
<keyword evidence="6 7" id="KW-0998">Cell outer membrane</keyword>
<evidence type="ECO:0000256" key="2">
    <source>
        <dbReference type="ARBA" id="ARBA00022448"/>
    </source>
</evidence>
<evidence type="ECO:0000259" key="8">
    <source>
        <dbReference type="Pfam" id="PF07715"/>
    </source>
</evidence>
<dbReference type="SUPFAM" id="SSF56935">
    <property type="entry name" value="Porins"/>
    <property type="match status" value="1"/>
</dbReference>
<evidence type="ECO:0000256" key="1">
    <source>
        <dbReference type="ARBA" id="ARBA00004571"/>
    </source>
</evidence>
<evidence type="ECO:0000256" key="6">
    <source>
        <dbReference type="ARBA" id="ARBA00023237"/>
    </source>
</evidence>
<evidence type="ECO:0000313" key="10">
    <source>
        <dbReference type="Proteomes" id="UP000284434"/>
    </source>
</evidence>
<evidence type="ECO:0000313" key="9">
    <source>
        <dbReference type="EMBL" id="RGY04608.1"/>
    </source>
</evidence>
<dbReference type="NCBIfam" id="TIGR04056">
    <property type="entry name" value="OMP_RagA_SusC"/>
    <property type="match status" value="1"/>
</dbReference>
<comment type="subcellular location">
    <subcellularLocation>
        <location evidence="1 7">Cell outer membrane</location>
        <topology evidence="1 7">Multi-pass membrane protein</topology>
    </subcellularLocation>
</comment>